<protein>
    <submittedName>
        <fullName evidence="1">Uncharacterized protein</fullName>
    </submittedName>
</protein>
<comment type="caution">
    <text evidence="1">The sequence shown here is derived from an EMBL/GenBank/DDBJ whole genome shotgun (WGS) entry which is preliminary data.</text>
</comment>
<accession>A0A3E1R9Z1</accession>
<keyword evidence="2" id="KW-1185">Reference proteome</keyword>
<dbReference type="RefSeq" id="WP_117178396.1">
    <property type="nucleotide sequence ID" value="NZ_QFZK01000009.1"/>
</dbReference>
<evidence type="ECO:0000313" key="2">
    <source>
        <dbReference type="Proteomes" id="UP000260665"/>
    </source>
</evidence>
<evidence type="ECO:0000313" key="1">
    <source>
        <dbReference type="EMBL" id="RFO96186.1"/>
    </source>
</evidence>
<reference evidence="1 2" key="1">
    <citation type="submission" date="2018-05" db="EMBL/GenBank/DDBJ databases">
        <title>Rhodoferax soyangensis sp.nov., isolated from an oligotrophic freshwater lake.</title>
        <authorList>
            <person name="Park M."/>
        </authorList>
    </citation>
    <scope>NUCLEOTIDE SEQUENCE [LARGE SCALE GENOMIC DNA]</scope>
    <source>
        <strain evidence="1 2">IMCC26218</strain>
    </source>
</reference>
<sequence>MRLYKTELGQSAFKERSPLFSARQRSTFILFDGKKTVAEVLAATAGMGMSQFDIDHLLAMGFLAQQPGDVAAVTGSMPLQAESMPATLAAADPPAAPRSEQQRYFDAKPVATQLTASLGLRGFMLNLAVESAAGYAELLKLLPKIQDAVGAKASRKLERALLD</sequence>
<proteinExistence type="predicted"/>
<dbReference type="EMBL" id="QFZK01000009">
    <property type="protein sequence ID" value="RFO96186.1"/>
    <property type="molecule type" value="Genomic_DNA"/>
</dbReference>
<dbReference type="Proteomes" id="UP000260665">
    <property type="component" value="Unassembled WGS sequence"/>
</dbReference>
<gene>
    <name evidence="1" type="ORF">DIC66_14375</name>
</gene>
<dbReference type="AlphaFoldDB" id="A0A3E1R9Z1"/>
<name>A0A3E1R9Z1_9BURK</name>
<organism evidence="1 2">
    <name type="scientific">Rhodoferax lacus</name>
    <dbReference type="NCBI Taxonomy" id="2184758"/>
    <lineage>
        <taxon>Bacteria</taxon>
        <taxon>Pseudomonadati</taxon>
        <taxon>Pseudomonadota</taxon>
        <taxon>Betaproteobacteria</taxon>
        <taxon>Burkholderiales</taxon>
        <taxon>Comamonadaceae</taxon>
        <taxon>Rhodoferax</taxon>
    </lineage>
</organism>
<dbReference type="OrthoDB" id="8904333at2"/>